<dbReference type="GO" id="GO:0006260">
    <property type="term" value="P:DNA replication"/>
    <property type="evidence" value="ECO:0007669"/>
    <property type="project" value="InterPro"/>
</dbReference>
<dbReference type="GO" id="GO:0003677">
    <property type="term" value="F:DNA binding"/>
    <property type="evidence" value="ECO:0007669"/>
    <property type="project" value="InterPro"/>
</dbReference>
<evidence type="ECO:0000313" key="2">
    <source>
        <dbReference type="Proteomes" id="UP000220127"/>
    </source>
</evidence>
<sequence length="64" mass="7630">MKTNIFKLGDDLLQTNASERQLNAIIKTLRDLYNEGYNIYDVFTQLQKRNFTAEIIYINTNIKW</sequence>
<reference evidence="1 2" key="1">
    <citation type="submission" date="2017-09" db="EMBL/GenBank/DDBJ databases">
        <title>Large-scale bioinformatics analysis of Bacillus genomes uncovers conserved roles of natural products in bacterial physiology.</title>
        <authorList>
            <consortium name="Agbiome Team Llc"/>
            <person name="Bleich R.M."/>
            <person name="Grubbs K.J."/>
            <person name="Santa Maria K.C."/>
            <person name="Allen S.E."/>
            <person name="Farag S."/>
            <person name="Shank E.A."/>
            <person name="Bowers A."/>
        </authorList>
    </citation>
    <scope>NUCLEOTIDE SEQUENCE [LARGE SCALE GENOMIC DNA]</scope>
    <source>
        <strain evidence="1 2">AFS094940</strain>
    </source>
</reference>
<name>A0A9X6YJ02_BACTU</name>
<proteinExistence type="predicted"/>
<dbReference type="Proteomes" id="UP000220127">
    <property type="component" value="Unassembled WGS sequence"/>
</dbReference>
<evidence type="ECO:0000313" key="1">
    <source>
        <dbReference type="EMBL" id="PED16467.1"/>
    </source>
</evidence>
<accession>A0A9X6YJ02</accession>
<gene>
    <name evidence="1" type="ORF">CON01_01040</name>
</gene>
<protein>
    <submittedName>
        <fullName evidence="1">Uncharacterized protein</fullName>
    </submittedName>
</protein>
<organism evidence="1 2">
    <name type="scientific">Bacillus thuringiensis</name>
    <dbReference type="NCBI Taxonomy" id="1428"/>
    <lineage>
        <taxon>Bacteria</taxon>
        <taxon>Bacillati</taxon>
        <taxon>Bacillota</taxon>
        <taxon>Bacilli</taxon>
        <taxon>Bacillales</taxon>
        <taxon>Bacillaceae</taxon>
        <taxon>Bacillus</taxon>
        <taxon>Bacillus cereus group</taxon>
    </lineage>
</organism>
<dbReference type="InterPro" id="IPR008921">
    <property type="entry name" value="DNA_pol3_clamp-load_cplx_C"/>
</dbReference>
<dbReference type="AlphaFoldDB" id="A0A9X6YJ02"/>
<dbReference type="EMBL" id="NVMD01000002">
    <property type="protein sequence ID" value="PED16467.1"/>
    <property type="molecule type" value="Genomic_DNA"/>
</dbReference>
<dbReference type="RefSeq" id="WP_097877130.1">
    <property type="nucleotide sequence ID" value="NZ_NUIV01000047.1"/>
</dbReference>
<dbReference type="SUPFAM" id="SSF48019">
    <property type="entry name" value="post-AAA+ oligomerization domain-like"/>
    <property type="match status" value="1"/>
</dbReference>
<comment type="caution">
    <text evidence="1">The sequence shown here is derived from an EMBL/GenBank/DDBJ whole genome shotgun (WGS) entry which is preliminary data.</text>
</comment>